<evidence type="ECO:0000313" key="3">
    <source>
        <dbReference type="EMBL" id="USC50432.1"/>
    </source>
</evidence>
<evidence type="ECO:0000313" key="4">
    <source>
        <dbReference type="Proteomes" id="UP001056079"/>
    </source>
</evidence>
<evidence type="ECO:0000256" key="1">
    <source>
        <dbReference type="SAM" id="MobiDB-lite"/>
    </source>
</evidence>
<feature type="region of interest" description="Disordered" evidence="1">
    <location>
        <begin position="76"/>
        <end position="121"/>
    </location>
</feature>
<keyword evidence="2" id="KW-0812">Transmembrane</keyword>
<reference evidence="3" key="1">
    <citation type="submission" date="2021-08" db="EMBL/GenBank/DDBJ databases">
        <title>DNA methylation of m4C regulates biosynthesis of daptomycin in Streptomyces roseosporus L30.</title>
        <authorList>
            <person name="Fang J.-L."/>
        </authorList>
    </citation>
    <scope>NUCLEOTIDE SEQUENCE</scope>
    <source>
        <strain evidence="3">L30</strain>
    </source>
</reference>
<feature type="transmembrane region" description="Helical" evidence="2">
    <location>
        <begin position="51"/>
        <end position="71"/>
    </location>
</feature>
<dbReference type="EMBL" id="CP098609">
    <property type="protein sequence ID" value="USC50432.1"/>
    <property type="molecule type" value="Genomic_DNA"/>
</dbReference>
<keyword evidence="2" id="KW-1133">Transmembrane helix</keyword>
<proteinExistence type="predicted"/>
<keyword evidence="4" id="KW-1185">Reference proteome</keyword>
<protein>
    <submittedName>
        <fullName evidence="3">DUF6343 family protein</fullName>
    </submittedName>
</protein>
<sequence>MLESEVIAMRTGSEPVTARSPLRMRLWLSLWGTAWALFGLVAFSMNGRPGWAAACAVVLLLAVVDLGVITYRMRQGPHYQPGRDVPPYEPDDGDGRPRGPGPGADGGRPGGGRTDPPYGRP</sequence>
<gene>
    <name evidence="3" type="ORF">K7395_28750</name>
</gene>
<dbReference type="Pfam" id="PF19870">
    <property type="entry name" value="DUF6343"/>
    <property type="match status" value="1"/>
</dbReference>
<name>A0ABY4V2R1_STRFL</name>
<keyword evidence="2" id="KW-0472">Membrane</keyword>
<dbReference type="InterPro" id="IPR045924">
    <property type="entry name" value="DUF6343"/>
</dbReference>
<organism evidence="3 4">
    <name type="scientific">Streptomyces filamentosus</name>
    <name type="common">Streptomyces roseosporus</name>
    <dbReference type="NCBI Taxonomy" id="67294"/>
    <lineage>
        <taxon>Bacteria</taxon>
        <taxon>Bacillati</taxon>
        <taxon>Actinomycetota</taxon>
        <taxon>Actinomycetes</taxon>
        <taxon>Kitasatosporales</taxon>
        <taxon>Streptomycetaceae</taxon>
        <taxon>Streptomyces</taxon>
    </lineage>
</organism>
<accession>A0ABY4V2R1</accession>
<evidence type="ECO:0000256" key="2">
    <source>
        <dbReference type="SAM" id="Phobius"/>
    </source>
</evidence>
<dbReference type="RefSeq" id="WP_010070381.1">
    <property type="nucleotide sequence ID" value="NZ_CP098609.1"/>
</dbReference>
<dbReference type="Proteomes" id="UP001056079">
    <property type="component" value="Chromosome"/>
</dbReference>
<feature type="transmembrane region" description="Helical" evidence="2">
    <location>
        <begin position="26"/>
        <end position="45"/>
    </location>
</feature>
<feature type="compositionally biased region" description="Gly residues" evidence="1">
    <location>
        <begin position="101"/>
        <end position="113"/>
    </location>
</feature>